<protein>
    <recommendedName>
        <fullName evidence="4">Lipoprotein</fullName>
    </recommendedName>
</protein>
<dbReference type="OrthoDB" id="358901at2"/>
<dbReference type="GeneID" id="302998239"/>
<dbReference type="STRING" id="869209.Tresu_1076"/>
<feature type="signal peptide" evidence="1">
    <location>
        <begin position="1"/>
        <end position="23"/>
    </location>
</feature>
<keyword evidence="1" id="KW-0732">Signal</keyword>
<keyword evidence="3" id="KW-1185">Reference proteome</keyword>
<dbReference type="HOGENOM" id="CLU_1320399_0_0_12"/>
<name>F2NVL3_TRES6</name>
<proteinExistence type="predicted"/>
<dbReference type="KEGG" id="tsu:Tresu_1076"/>
<dbReference type="Proteomes" id="UP000006852">
    <property type="component" value="Chromosome"/>
</dbReference>
<dbReference type="RefSeq" id="WP_013701282.1">
    <property type="nucleotide sequence ID" value="NC_015385.1"/>
</dbReference>
<dbReference type="AlphaFoldDB" id="F2NVL3"/>
<evidence type="ECO:0000313" key="3">
    <source>
        <dbReference type="Proteomes" id="UP000006852"/>
    </source>
</evidence>
<reference evidence="2 3" key="1">
    <citation type="journal article" date="2011" name="Stand. Genomic Sci.">
        <title>Complete genome sequence of Treponema succinifaciens type strain (6091).</title>
        <authorList>
            <person name="Han C."/>
            <person name="Gronow S."/>
            <person name="Teshima H."/>
            <person name="Lapidus A."/>
            <person name="Nolan M."/>
            <person name="Lucas S."/>
            <person name="Hammon N."/>
            <person name="Deshpande S."/>
            <person name="Cheng J.F."/>
            <person name="Zeytun A."/>
            <person name="Tapia R."/>
            <person name="Goodwin L."/>
            <person name="Pitluck S."/>
            <person name="Liolios K."/>
            <person name="Pagani I."/>
            <person name="Ivanova N."/>
            <person name="Mavromatis K."/>
            <person name="Mikhailova N."/>
            <person name="Huntemann M."/>
            <person name="Pati A."/>
            <person name="Chen A."/>
            <person name="Palaniappan K."/>
            <person name="Land M."/>
            <person name="Hauser L."/>
            <person name="Brambilla E.M."/>
            <person name="Rohde M."/>
            <person name="Goker M."/>
            <person name="Woyke T."/>
            <person name="Bristow J."/>
            <person name="Eisen J.A."/>
            <person name="Markowitz V."/>
            <person name="Hugenholtz P."/>
            <person name="Kyrpides N.C."/>
            <person name="Klenk H.P."/>
            <person name="Detter J.C."/>
        </authorList>
    </citation>
    <scope>NUCLEOTIDE SEQUENCE [LARGE SCALE GENOMIC DNA]</scope>
    <source>
        <strain evidence="3">ATCC 33096 / DSM 2489 / 6091</strain>
    </source>
</reference>
<evidence type="ECO:0000313" key="2">
    <source>
        <dbReference type="EMBL" id="AEB13992.1"/>
    </source>
</evidence>
<evidence type="ECO:0008006" key="4">
    <source>
        <dbReference type="Google" id="ProtNLM"/>
    </source>
</evidence>
<dbReference type="PROSITE" id="PS51257">
    <property type="entry name" value="PROKAR_LIPOPROTEIN"/>
    <property type="match status" value="1"/>
</dbReference>
<dbReference type="EMBL" id="CP002631">
    <property type="protein sequence ID" value="AEB13992.1"/>
    <property type="molecule type" value="Genomic_DNA"/>
</dbReference>
<feature type="chain" id="PRO_5003282890" description="Lipoprotein" evidence="1">
    <location>
        <begin position="24"/>
        <end position="208"/>
    </location>
</feature>
<gene>
    <name evidence="2" type="ordered locus">Tresu_1076</name>
</gene>
<accession>F2NVL3</accession>
<reference evidence="3" key="2">
    <citation type="submission" date="2011-04" db="EMBL/GenBank/DDBJ databases">
        <title>The complete genome of chromosome of Treponema succinifaciens DSM 2489.</title>
        <authorList>
            <person name="Lucas S."/>
            <person name="Copeland A."/>
            <person name="Lapidus A."/>
            <person name="Bruce D."/>
            <person name="Goodwin L."/>
            <person name="Pitluck S."/>
            <person name="Peters L."/>
            <person name="Kyrpides N."/>
            <person name="Mavromatis K."/>
            <person name="Ivanova N."/>
            <person name="Ovchinnikova G."/>
            <person name="Teshima H."/>
            <person name="Detter J.C."/>
            <person name="Tapia R."/>
            <person name="Han C."/>
            <person name="Land M."/>
            <person name="Hauser L."/>
            <person name="Markowitz V."/>
            <person name="Cheng J.-F."/>
            <person name="Hugenholtz P."/>
            <person name="Woyke T."/>
            <person name="Wu D."/>
            <person name="Gronow S."/>
            <person name="Wellnitz S."/>
            <person name="Brambilla E."/>
            <person name="Klenk H.-P."/>
            <person name="Eisen J.A."/>
        </authorList>
    </citation>
    <scope>NUCLEOTIDE SEQUENCE [LARGE SCALE GENOMIC DNA]</scope>
    <source>
        <strain evidence="3">ATCC 33096 / DSM 2489 / 6091</strain>
    </source>
</reference>
<sequence>MRKTSLFVFIFSVLFFSCSQDSAQIASAESSVIFDYSQNPPDMRLSVFVNSESDVRLASKIKIVNKNSGLEWNCDELVKFEDKNKNSWTGCANIVAAFGMKIPAGEYVLTYFDMAGDEDEILFSIDYPENVLTLKSEDFPDGFDYSEKKSAIYTKDGVLLYYGEEKKEWENRNTVLVDYKDAGFIRTCYTLKNDSVICLMPPENLEQQ</sequence>
<dbReference type="eggNOG" id="ENOG5032QA4">
    <property type="taxonomic scope" value="Bacteria"/>
</dbReference>
<evidence type="ECO:0000256" key="1">
    <source>
        <dbReference type="SAM" id="SignalP"/>
    </source>
</evidence>
<organism evidence="2 3">
    <name type="scientific">Treponema succinifaciens (strain ATCC 33096 / DSM 2489 / 6091)</name>
    <dbReference type="NCBI Taxonomy" id="869209"/>
    <lineage>
        <taxon>Bacteria</taxon>
        <taxon>Pseudomonadati</taxon>
        <taxon>Spirochaetota</taxon>
        <taxon>Spirochaetia</taxon>
        <taxon>Spirochaetales</taxon>
        <taxon>Treponemataceae</taxon>
        <taxon>Treponema</taxon>
    </lineage>
</organism>